<evidence type="ECO:0000313" key="3">
    <source>
        <dbReference type="Proteomes" id="UP001237448"/>
    </source>
</evidence>
<proteinExistence type="predicted"/>
<comment type="caution">
    <text evidence="2">The sequence shown here is derived from an EMBL/GenBank/DDBJ whole genome shotgun (WGS) entry which is preliminary data.</text>
</comment>
<dbReference type="PANTHER" id="PTHR12526">
    <property type="entry name" value="GLYCOSYLTRANSFERASE"/>
    <property type="match status" value="1"/>
</dbReference>
<dbReference type="CDD" id="cd03801">
    <property type="entry name" value="GT4_PimA-like"/>
    <property type="match status" value="1"/>
</dbReference>
<evidence type="ECO:0000313" key="2">
    <source>
        <dbReference type="EMBL" id="MDQ0394782.1"/>
    </source>
</evidence>
<dbReference type="SUPFAM" id="SSF53756">
    <property type="entry name" value="UDP-Glycosyltransferase/glycogen phosphorylase"/>
    <property type="match status" value="1"/>
</dbReference>
<dbReference type="Pfam" id="PF00534">
    <property type="entry name" value="Glycos_transf_1"/>
    <property type="match status" value="1"/>
</dbReference>
<name>A0ABU0FJJ4_9HYPH</name>
<feature type="domain" description="Glycosyl transferase family 1" evidence="1">
    <location>
        <begin position="233"/>
        <end position="397"/>
    </location>
</feature>
<dbReference type="EMBL" id="JAUSVK010000001">
    <property type="protein sequence ID" value="MDQ0394782.1"/>
    <property type="molecule type" value="Genomic_DNA"/>
</dbReference>
<dbReference type="Proteomes" id="UP001237448">
    <property type="component" value="Unassembled WGS sequence"/>
</dbReference>
<reference evidence="2 3" key="1">
    <citation type="submission" date="2023-07" db="EMBL/GenBank/DDBJ databases">
        <title>Genomic Encyclopedia of Type Strains, Phase IV (KMG-IV): sequencing the most valuable type-strain genomes for metagenomic binning, comparative biology and taxonomic classification.</title>
        <authorList>
            <person name="Goeker M."/>
        </authorList>
    </citation>
    <scope>NUCLEOTIDE SEQUENCE [LARGE SCALE GENOMIC DNA]</scope>
    <source>
        <strain evidence="2 3">DSM 5896</strain>
    </source>
</reference>
<evidence type="ECO:0000259" key="1">
    <source>
        <dbReference type="Pfam" id="PF00534"/>
    </source>
</evidence>
<keyword evidence="3" id="KW-1185">Reference proteome</keyword>
<accession>A0ABU0FJJ4</accession>
<protein>
    <submittedName>
        <fullName evidence="2">Glycosyltransferase involved in cell wall biosynthesis</fullName>
    </submittedName>
</protein>
<organism evidence="2 3">
    <name type="scientific">Labrys monachus</name>
    <dbReference type="NCBI Taxonomy" id="217067"/>
    <lineage>
        <taxon>Bacteria</taxon>
        <taxon>Pseudomonadati</taxon>
        <taxon>Pseudomonadota</taxon>
        <taxon>Alphaproteobacteria</taxon>
        <taxon>Hyphomicrobiales</taxon>
        <taxon>Xanthobacteraceae</taxon>
        <taxon>Labrys</taxon>
    </lineage>
</organism>
<dbReference type="Gene3D" id="3.40.50.2000">
    <property type="entry name" value="Glycogen Phosphorylase B"/>
    <property type="match status" value="2"/>
</dbReference>
<gene>
    <name evidence="2" type="ORF">J3R73_004574</name>
</gene>
<sequence length="447" mass="48306">MTEIWSFLMRAKPMAGVHRAAPQPCGIDAAPPTPGIVNRSDRDPSIAVLTQQISHYHAARYRASAAGFGRLTVLSAMNDADFREFLSSDAGDIEASRLFDGRQAYMAAVSSGDVWSRTRSVLDRLRPEVVVIAGWSFPESVGAIAWAHDNDARIVMMSESQEQDGPRHRLREIAKSRIVRICHAALVGGRRHSGYITRLGMPAERVFHGYDAVDNRHFSDGADRARVDAVLWRQKLGLPDRYLLASARFIPKKNLEGLVAAFAQAVAAADVPHALVILGDGEGRGALEAAVAAAGVQHRVLLAGFKGYDSLPAFYGLADAFVHVSLAEQWGLVINEAAAAGLPLIVSHPCGAAPELVAPGANGYLVEPADIGDMARALAALMTATDEARHAMGDESRRIVADWGPERFARGLRDAADAALASPVRWLAPWDRMLLRMLSRRYISTVS</sequence>
<dbReference type="InterPro" id="IPR001296">
    <property type="entry name" value="Glyco_trans_1"/>
</dbReference>